<dbReference type="AlphaFoldDB" id="D6YTM4"/>
<organism evidence="2 3">
    <name type="scientific">Waddlia chondrophila (strain ATCC VR-1470 / WSU 86-1044)</name>
    <dbReference type="NCBI Taxonomy" id="716544"/>
    <lineage>
        <taxon>Bacteria</taxon>
        <taxon>Pseudomonadati</taxon>
        <taxon>Chlamydiota</taxon>
        <taxon>Chlamydiia</taxon>
        <taxon>Parachlamydiales</taxon>
        <taxon>Waddliaceae</taxon>
        <taxon>Waddlia</taxon>
    </lineage>
</organism>
<gene>
    <name evidence="2" type="ordered locus">wcw_0110</name>
</gene>
<evidence type="ECO:0000313" key="2">
    <source>
        <dbReference type="EMBL" id="ADI37485.1"/>
    </source>
</evidence>
<name>D6YTM4_WADCW</name>
<dbReference type="OrthoDB" id="5657134at2"/>
<feature type="transmembrane region" description="Helical" evidence="1">
    <location>
        <begin position="29"/>
        <end position="53"/>
    </location>
</feature>
<dbReference type="RefSeq" id="WP_013181213.1">
    <property type="nucleotide sequence ID" value="NC_014225.1"/>
</dbReference>
<dbReference type="Gene3D" id="3.90.70.80">
    <property type="match status" value="1"/>
</dbReference>
<evidence type="ECO:0000256" key="1">
    <source>
        <dbReference type="SAM" id="Phobius"/>
    </source>
</evidence>
<dbReference type="STRING" id="716544.wcw_0110"/>
<reference evidence="2 3" key="1">
    <citation type="journal article" date="2010" name="PLoS ONE">
        <title>The Waddlia genome: a window into chlamydial biology.</title>
        <authorList>
            <person name="Bertelli C."/>
            <person name="Collyn F."/>
            <person name="Croxatto A."/>
            <person name="Ruckert C."/>
            <person name="Polkinghorne A."/>
            <person name="Kebbi-Beghdadi C."/>
            <person name="Goesmann A."/>
            <person name="Vaughan L."/>
            <person name="Greub G."/>
        </authorList>
    </citation>
    <scope>NUCLEOTIDE SEQUENCE [LARGE SCALE GENOMIC DNA]</scope>
    <source>
        <strain evidence="3">ATCC VR-1470 / WSU 86-1044</strain>
    </source>
</reference>
<keyword evidence="3" id="KW-1185">Reference proteome</keyword>
<proteinExistence type="predicted"/>
<keyword evidence="1" id="KW-1133">Transmembrane helix</keyword>
<accession>D6YTM4</accession>
<dbReference type="HOGENOM" id="CLU_933669_0_0_0"/>
<dbReference type="Proteomes" id="UP000001505">
    <property type="component" value="Chromosome"/>
</dbReference>
<dbReference type="KEGG" id="wch:wcw_0110"/>
<keyword evidence="1" id="KW-0472">Membrane</keyword>
<dbReference type="EMBL" id="CP001928">
    <property type="protein sequence ID" value="ADI37485.1"/>
    <property type="molecule type" value="Genomic_DNA"/>
</dbReference>
<evidence type="ECO:0000313" key="3">
    <source>
        <dbReference type="Proteomes" id="UP000001505"/>
    </source>
</evidence>
<keyword evidence="1" id="KW-0812">Transmembrane</keyword>
<protein>
    <submittedName>
        <fullName evidence="2">Uncharacterized protein</fullName>
    </submittedName>
</protein>
<sequence length="298" mass="34177">MRISDYLNPKTELNTWANFKELNWKQEGIILLVSTIAAVIFPLYGGFVAFRALTHHFYNVSKSTSNPEAAIVSSQGKQKLESTSTLKTPITGSQKSQKPVAEWKKMMYKGFSRQLDNIGYQHGTAEESGDCFFDAVAQELDRLKPGSHFTKKKIREDIKKHLETCGHDRYRNLQETDVEHTYEEFCQRIGLCTGEITEGAPIWGNKTCLQLIADIYHVNIEVFSVMAFELSLFDGMDEKYKDFEKYQYQRKDDTGYELCSEITRDTIRPNDGKAEETIRLGNLARGVWGHYIPVTKKN</sequence>